<feature type="region of interest" description="Disordered" evidence="1">
    <location>
        <begin position="31"/>
        <end position="53"/>
    </location>
</feature>
<proteinExistence type="predicted"/>
<organism evidence="2 3">
    <name type="scientific">Claviceps pazoutovae</name>
    <dbReference type="NCBI Taxonomy" id="1649127"/>
    <lineage>
        <taxon>Eukaryota</taxon>
        <taxon>Fungi</taxon>
        <taxon>Dikarya</taxon>
        <taxon>Ascomycota</taxon>
        <taxon>Pezizomycotina</taxon>
        <taxon>Sordariomycetes</taxon>
        <taxon>Hypocreomycetidae</taxon>
        <taxon>Hypocreales</taxon>
        <taxon>Clavicipitaceae</taxon>
        <taxon>Claviceps</taxon>
    </lineage>
</organism>
<dbReference type="OrthoDB" id="10510394at2759"/>
<dbReference type="AlphaFoldDB" id="A0A9P7MER9"/>
<comment type="caution">
    <text evidence="2">The sequence shown here is derived from an EMBL/GenBank/DDBJ whole genome shotgun (WGS) entry which is preliminary data.</text>
</comment>
<gene>
    <name evidence="2" type="ORF">E4U60_000488</name>
</gene>
<sequence length="96" mass="10702">MSNPNRQRRRPGAAETHAIQLRALQQHLANLASAREAAPPPTPTPTPAPAPMLPCRKALPFNHIFGGDETMFKSWHRAIISKLRSYSAFIGNHERQ</sequence>
<evidence type="ECO:0000313" key="2">
    <source>
        <dbReference type="EMBL" id="KAG5940489.1"/>
    </source>
</evidence>
<keyword evidence="3" id="KW-1185">Reference proteome</keyword>
<dbReference type="Proteomes" id="UP000706124">
    <property type="component" value="Unassembled WGS sequence"/>
</dbReference>
<feature type="compositionally biased region" description="Pro residues" evidence="1">
    <location>
        <begin position="38"/>
        <end position="52"/>
    </location>
</feature>
<protein>
    <submittedName>
        <fullName evidence="2">Uncharacterized protein</fullName>
    </submittedName>
</protein>
<evidence type="ECO:0000256" key="1">
    <source>
        <dbReference type="SAM" id="MobiDB-lite"/>
    </source>
</evidence>
<accession>A0A9P7MER9</accession>
<reference evidence="2 3" key="1">
    <citation type="journal article" date="2020" name="bioRxiv">
        <title>Whole genome comparisons of ergot fungi reveals the divergence and evolution of species within the genus Claviceps are the result of varying mechanisms driving genome evolution and host range expansion.</title>
        <authorList>
            <person name="Wyka S.A."/>
            <person name="Mondo S.J."/>
            <person name="Liu M."/>
            <person name="Dettman J."/>
            <person name="Nalam V."/>
            <person name="Broders K.D."/>
        </authorList>
    </citation>
    <scope>NUCLEOTIDE SEQUENCE [LARGE SCALE GENOMIC DNA]</scope>
    <source>
        <strain evidence="2 3">CCC 1485</strain>
    </source>
</reference>
<evidence type="ECO:0000313" key="3">
    <source>
        <dbReference type="Proteomes" id="UP000706124"/>
    </source>
</evidence>
<name>A0A9P7MER9_9HYPO</name>
<dbReference type="EMBL" id="SRPO01000113">
    <property type="protein sequence ID" value="KAG5940489.1"/>
    <property type="molecule type" value="Genomic_DNA"/>
</dbReference>